<proteinExistence type="predicted"/>
<evidence type="ECO:0000313" key="2">
    <source>
        <dbReference type="Proteomes" id="UP001497522"/>
    </source>
</evidence>
<evidence type="ECO:0000313" key="1">
    <source>
        <dbReference type="EMBL" id="CAK9872044.1"/>
    </source>
</evidence>
<dbReference type="Proteomes" id="UP001497522">
    <property type="component" value="Chromosome 2"/>
</dbReference>
<accession>A0ABP1BB45</accession>
<organism evidence="1 2">
    <name type="scientific">Sphagnum jensenii</name>
    <dbReference type="NCBI Taxonomy" id="128206"/>
    <lineage>
        <taxon>Eukaryota</taxon>
        <taxon>Viridiplantae</taxon>
        <taxon>Streptophyta</taxon>
        <taxon>Embryophyta</taxon>
        <taxon>Bryophyta</taxon>
        <taxon>Sphagnophytina</taxon>
        <taxon>Sphagnopsida</taxon>
        <taxon>Sphagnales</taxon>
        <taxon>Sphagnaceae</taxon>
        <taxon>Sphagnum</taxon>
    </lineage>
</organism>
<dbReference type="EMBL" id="OZ023703">
    <property type="protein sequence ID" value="CAK9872044.1"/>
    <property type="molecule type" value="Genomic_DNA"/>
</dbReference>
<keyword evidence="2" id="KW-1185">Reference proteome</keyword>
<protein>
    <submittedName>
        <fullName evidence="1">Uncharacterized protein</fullName>
    </submittedName>
</protein>
<gene>
    <name evidence="1" type="ORF">CSSPJE1EN2_LOCUS14641</name>
</gene>
<reference evidence="1 2" key="1">
    <citation type="submission" date="2024-03" db="EMBL/GenBank/DDBJ databases">
        <authorList>
            <consortium name="ELIXIR-Norway"/>
            <consortium name="Elixir Norway"/>
        </authorList>
    </citation>
    <scope>NUCLEOTIDE SEQUENCE [LARGE SCALE GENOMIC DNA]</scope>
</reference>
<sequence length="98" mass="10297">MLRAAEVSDAWIALTPSLPSGFPGGGKLGAEGASWDPCVGGAKEPLVKSGFLLLVGVESRAPLPLGFGFLNFPNPCRVLCPAFWILSATRKNSLSLWI</sequence>
<name>A0ABP1BB45_9BRYO</name>